<name>A0A101E3P7_9THEO</name>
<dbReference type="Gene3D" id="3.30.420.40">
    <property type="match status" value="3"/>
</dbReference>
<reference evidence="9 11" key="2">
    <citation type="submission" date="2019-03" db="EMBL/GenBank/DDBJ databases">
        <title>Genomic Encyclopedia of Type Strains, Phase IV (KMG-IV): sequencing the most valuable type-strain genomes for metagenomic binning, comparative biology and taxonomic classification.</title>
        <authorList>
            <person name="Goeker M."/>
        </authorList>
    </citation>
    <scope>NUCLEOTIDE SEQUENCE [LARGE SCALE GENOMIC DNA]</scope>
    <source>
        <strain evidence="9 11">DSM 13054</strain>
    </source>
</reference>
<dbReference type="PANTHER" id="PTHR42749">
    <property type="entry name" value="CELL SHAPE-DETERMINING PROTEIN MREB"/>
    <property type="match status" value="1"/>
</dbReference>
<comment type="caution">
    <text evidence="6">Lacks conserved residue(s) required for the propagation of feature annotation.</text>
</comment>
<evidence type="ECO:0000256" key="4">
    <source>
        <dbReference type="ARBA" id="ARBA00022960"/>
    </source>
</evidence>
<dbReference type="GO" id="GO:0000902">
    <property type="term" value="P:cell morphogenesis"/>
    <property type="evidence" value="ECO:0007669"/>
    <property type="project" value="InterPro"/>
</dbReference>
<comment type="caution">
    <text evidence="9">The sequence shown here is derived from an EMBL/GenBank/DDBJ whole genome shotgun (WGS) entry which is preliminary data.</text>
</comment>
<evidence type="ECO:0000256" key="3">
    <source>
        <dbReference type="ARBA" id="ARBA00022840"/>
    </source>
</evidence>
<organism evidence="9 11">
    <name type="scientific">Caldanaerobacter subterraneus</name>
    <dbReference type="NCBI Taxonomy" id="911092"/>
    <lineage>
        <taxon>Bacteria</taxon>
        <taxon>Bacillati</taxon>
        <taxon>Bacillota</taxon>
        <taxon>Clostridia</taxon>
        <taxon>Thermoanaerobacterales</taxon>
        <taxon>Thermoanaerobacteraceae</taxon>
        <taxon>Caldanaerobacter</taxon>
    </lineage>
</organism>
<dbReference type="PANTHER" id="PTHR42749:SF1">
    <property type="entry name" value="CELL SHAPE-DETERMINING PROTEIN MREB"/>
    <property type="match status" value="1"/>
</dbReference>
<keyword evidence="3 6" id="KW-0067">ATP-binding</keyword>
<keyword evidence="1 6" id="KW-0963">Cytoplasm</keyword>
<dbReference type="OMA" id="MDIFQPS"/>
<comment type="subunit">
    <text evidence="6">Forms polymers.</text>
</comment>
<comment type="function">
    <text evidence="6">Forms membrane-associated dynamic filaments that are essential for cell shape determination. Acts by regulating cell wall synthesis and cell elongation, and thus cell shape. A feedback loop between cell geometry and MreB localization may maintain elongated cell shape by targeting cell wall growth to regions of negative cell wall curvature.</text>
</comment>
<dbReference type="PRINTS" id="PR01652">
    <property type="entry name" value="SHAPEPROTEIN"/>
</dbReference>
<dbReference type="NCBIfam" id="TIGR00904">
    <property type="entry name" value="mreB"/>
    <property type="match status" value="1"/>
</dbReference>
<dbReference type="EMBL" id="SLWU01000001">
    <property type="protein sequence ID" value="TCO68609.1"/>
    <property type="molecule type" value="Genomic_DNA"/>
</dbReference>
<feature type="binding site" evidence="6">
    <location>
        <begin position="206"/>
        <end position="209"/>
    </location>
    <ligand>
        <name>ATP</name>
        <dbReference type="ChEBI" id="CHEBI:30616"/>
    </ligand>
</feature>
<evidence type="ECO:0000313" key="7">
    <source>
        <dbReference type="EMBL" id="HBT48992.1"/>
    </source>
</evidence>
<dbReference type="NCBIfam" id="NF010539">
    <property type="entry name" value="PRK13927.1"/>
    <property type="match status" value="1"/>
</dbReference>
<dbReference type="Proteomes" id="UP000294886">
    <property type="component" value="Unassembled WGS sequence"/>
</dbReference>
<evidence type="ECO:0000313" key="10">
    <source>
        <dbReference type="Proteomes" id="UP000264445"/>
    </source>
</evidence>
<evidence type="ECO:0000256" key="1">
    <source>
        <dbReference type="ARBA" id="ARBA00022490"/>
    </source>
</evidence>
<dbReference type="Proteomes" id="UP000529861">
    <property type="component" value="Unassembled WGS sequence"/>
</dbReference>
<dbReference type="SUPFAM" id="SSF53067">
    <property type="entry name" value="Actin-like ATPase domain"/>
    <property type="match status" value="2"/>
</dbReference>
<dbReference type="GO" id="GO:0005737">
    <property type="term" value="C:cytoplasm"/>
    <property type="evidence" value="ECO:0007669"/>
    <property type="project" value="UniProtKB-SubCell"/>
</dbReference>
<dbReference type="InterPro" id="IPR043129">
    <property type="entry name" value="ATPase_NBD"/>
</dbReference>
<comment type="similarity">
    <text evidence="5 6">Belongs to the FtsA/MreB family.</text>
</comment>
<dbReference type="HAMAP" id="MF_02207">
    <property type="entry name" value="MreB"/>
    <property type="match status" value="1"/>
</dbReference>
<feature type="binding site" evidence="6">
    <location>
        <begin position="286"/>
        <end position="289"/>
    </location>
    <ligand>
        <name>ATP</name>
        <dbReference type="ChEBI" id="CHEBI:30616"/>
    </ligand>
</feature>
<sequence length="342" mass="36906">MFAISRDIGIDLGTASVLVYVRGEGIVLNEPSVVAIDRNTNKILAVGEEAQRMVGRTPGNILAIKPLRAGVISDYDITEKMLRYFINKACGSRFLIRPRIMICIPSGVTQVEKRAVIDAALQAGARKAYLIEEPIAAAIGAGLDISQPSGNMIVDIGGGTTDIAVISLGSAVVSKNIKVAGDNFDEAIIRYMRKKYHIIIGERMAEEIKINIGTAYFDGKEEKMVVKGRSLLSGLPQNVEVTSSEICEALQEPLEQIVEAVHSVLERTPPELAADISDKGMVLTGGGALLKGMDRLLRERMQIPVYLANDPISCVALGAGKALESLELLEKSETVIDIHKIR</sequence>
<dbReference type="Pfam" id="PF06723">
    <property type="entry name" value="MreB_Mbl"/>
    <property type="match status" value="1"/>
</dbReference>
<evidence type="ECO:0000256" key="6">
    <source>
        <dbReference type="HAMAP-Rule" id="MF_02207"/>
    </source>
</evidence>
<dbReference type="Proteomes" id="UP000264445">
    <property type="component" value="Unassembled WGS sequence"/>
</dbReference>
<accession>A0A101E3P7</accession>
<evidence type="ECO:0000313" key="11">
    <source>
        <dbReference type="Proteomes" id="UP000294886"/>
    </source>
</evidence>
<keyword evidence="2 6" id="KW-0547">Nucleotide-binding</keyword>
<keyword evidence="4 6" id="KW-0133">Cell shape</keyword>
<evidence type="ECO:0000313" key="12">
    <source>
        <dbReference type="Proteomes" id="UP000529861"/>
    </source>
</evidence>
<reference evidence="7 10" key="1">
    <citation type="journal article" date="2018" name="Nat. Biotechnol.">
        <title>A standardized bacterial taxonomy based on genome phylogeny substantially revises the tree of life.</title>
        <authorList>
            <person name="Parks D.H."/>
            <person name="Chuvochina M."/>
            <person name="Waite D.W."/>
            <person name="Rinke C."/>
            <person name="Skarshewski A."/>
            <person name="Chaumeil P.A."/>
            <person name="Hugenholtz P."/>
        </authorList>
    </citation>
    <scope>NUCLEOTIDE SEQUENCE [LARGE SCALE GENOMIC DNA]</scope>
    <source>
        <strain evidence="7">UBA12544</strain>
    </source>
</reference>
<dbReference type="GO" id="GO:0008360">
    <property type="term" value="P:regulation of cell shape"/>
    <property type="evidence" value="ECO:0007669"/>
    <property type="project" value="UniProtKB-UniRule"/>
</dbReference>
<dbReference type="EMBL" id="DOLB01000068">
    <property type="protein sequence ID" value="HBT48992.1"/>
    <property type="molecule type" value="Genomic_DNA"/>
</dbReference>
<evidence type="ECO:0000256" key="2">
    <source>
        <dbReference type="ARBA" id="ARBA00022741"/>
    </source>
</evidence>
<gene>
    <name evidence="6" type="primary">mreB</name>
    <name evidence="7" type="ORF">DEA61_03930</name>
    <name evidence="9" type="ORF">EV203_10179</name>
    <name evidence="8" type="ORF">HKI81_11215</name>
</gene>
<proteinExistence type="inferred from homology"/>
<dbReference type="RefSeq" id="WP_009609604.1">
    <property type="nucleotide sequence ID" value="NZ_DOLB01000068.1"/>
</dbReference>
<reference evidence="8 12" key="3">
    <citation type="submission" date="2020-04" db="EMBL/GenBank/DDBJ databases">
        <title>Draft genome sequence of Caldanaerobacter sunterraneus. strain 1523vc isolated from Griffin hot spring, Kamchatka, Russia.</title>
        <authorList>
            <person name="Toshchakov S.V."/>
            <person name="Podosokorskaya O.A."/>
            <person name="Kublanov I.V."/>
            <person name="Korzhenkov A."/>
            <person name="Patrushev M.V."/>
        </authorList>
    </citation>
    <scope>NUCLEOTIDE SEQUENCE [LARGE SCALE GENOMIC DNA]</scope>
    <source>
        <strain evidence="8 12">1523vc</strain>
    </source>
</reference>
<comment type="subcellular location">
    <subcellularLocation>
        <location evidence="6">Cytoplasm</location>
    </subcellularLocation>
    <text evidence="6">Membrane-associated.</text>
</comment>
<dbReference type="EMBL" id="JABEQB010000039">
    <property type="protein sequence ID" value="NNG67765.1"/>
    <property type="molecule type" value="Genomic_DNA"/>
</dbReference>
<dbReference type="GO" id="GO:0005524">
    <property type="term" value="F:ATP binding"/>
    <property type="evidence" value="ECO:0007669"/>
    <property type="project" value="UniProtKB-KW"/>
</dbReference>
<dbReference type="CDD" id="cd10225">
    <property type="entry name" value="ASKHA_NBD_MreB-like"/>
    <property type="match status" value="1"/>
</dbReference>
<evidence type="ECO:0000313" key="8">
    <source>
        <dbReference type="EMBL" id="NNG67765.1"/>
    </source>
</evidence>
<dbReference type="AlphaFoldDB" id="A0A101E3P7"/>
<dbReference type="InterPro" id="IPR056546">
    <property type="entry name" value="MreB_MamK-like"/>
</dbReference>
<evidence type="ECO:0000313" key="9">
    <source>
        <dbReference type="EMBL" id="TCO68609.1"/>
    </source>
</evidence>
<dbReference type="InterPro" id="IPR004753">
    <property type="entry name" value="MreB"/>
</dbReference>
<evidence type="ECO:0000256" key="5">
    <source>
        <dbReference type="ARBA" id="ARBA00023458"/>
    </source>
</evidence>
<protein>
    <recommendedName>
        <fullName evidence="6">Cell shape-determining protein MreB</fullName>
    </recommendedName>
</protein>
<feature type="binding site" evidence="6">
    <location>
        <begin position="158"/>
        <end position="160"/>
    </location>
    <ligand>
        <name>ATP</name>
        <dbReference type="ChEBI" id="CHEBI:30616"/>
    </ligand>
</feature>